<dbReference type="EMBL" id="LR134421">
    <property type="protein sequence ID" value="VEH85290.1"/>
    <property type="molecule type" value="Genomic_DNA"/>
</dbReference>
<dbReference type="SUPFAM" id="SSF56317">
    <property type="entry name" value="Carbon-nitrogen hydrolase"/>
    <property type="match status" value="1"/>
</dbReference>
<keyword evidence="7 9" id="KW-0472">Membrane</keyword>
<evidence type="ECO:0000256" key="5">
    <source>
        <dbReference type="ARBA" id="ARBA00022692"/>
    </source>
</evidence>
<evidence type="ECO:0000256" key="7">
    <source>
        <dbReference type="ARBA" id="ARBA00023136"/>
    </source>
</evidence>
<evidence type="ECO:0000313" key="11">
    <source>
        <dbReference type="EMBL" id="KTC65860.1"/>
    </source>
</evidence>
<dbReference type="Proteomes" id="UP000054859">
    <property type="component" value="Unassembled WGS sequence"/>
</dbReference>
<dbReference type="InterPro" id="IPR004563">
    <property type="entry name" value="Apolipo_AcylTrfase"/>
</dbReference>
<dbReference type="PANTHER" id="PTHR38686">
    <property type="entry name" value="APOLIPOPROTEIN N-ACYLTRANSFERASE"/>
    <property type="match status" value="1"/>
</dbReference>
<dbReference type="EC" id="2.3.1.269" evidence="9"/>
<dbReference type="Gene3D" id="3.60.110.10">
    <property type="entry name" value="Carbon-nitrogen hydrolase"/>
    <property type="match status" value="1"/>
</dbReference>
<gene>
    <name evidence="11" type="primary">cutE</name>
    <name evidence="9" type="synonym">lnt</name>
    <name evidence="11" type="ORF">Lade_0518</name>
    <name evidence="12" type="ORF">NCTC12735_00916</name>
</gene>
<reference evidence="11 13" key="1">
    <citation type="submission" date="2015-11" db="EMBL/GenBank/DDBJ databases">
        <title>Identification of large and diverse effector repertoires of 38 Legionella species.</title>
        <authorList>
            <person name="Burstein D."/>
            <person name="Amaro F."/>
            <person name="Zusman T."/>
            <person name="Lifshitz Z."/>
            <person name="Cohen O."/>
            <person name="Gilbert J.A."/>
            <person name="Pupko T."/>
            <person name="Shuman H.A."/>
            <person name="Segal G."/>
        </authorList>
    </citation>
    <scope>NUCLEOTIDE SEQUENCE [LARGE SCALE GENOMIC DNA]</scope>
    <source>
        <strain evidence="11 13">1762-AUS-E</strain>
    </source>
</reference>
<feature type="transmembrane region" description="Helical" evidence="9">
    <location>
        <begin position="193"/>
        <end position="209"/>
    </location>
</feature>
<dbReference type="Pfam" id="PF00795">
    <property type="entry name" value="CN_hydrolase"/>
    <property type="match status" value="1"/>
</dbReference>
<dbReference type="InterPro" id="IPR045378">
    <property type="entry name" value="LNT_N"/>
</dbReference>
<accession>A0A0W0R455</accession>
<dbReference type="GO" id="GO:0005886">
    <property type="term" value="C:plasma membrane"/>
    <property type="evidence" value="ECO:0007669"/>
    <property type="project" value="UniProtKB-SubCell"/>
</dbReference>
<reference evidence="12 14" key="2">
    <citation type="submission" date="2018-12" db="EMBL/GenBank/DDBJ databases">
        <authorList>
            <consortium name="Pathogen Informatics"/>
        </authorList>
    </citation>
    <scope>NUCLEOTIDE SEQUENCE [LARGE SCALE GENOMIC DNA]</scope>
    <source>
        <strain evidence="12 14">NCTC12735</strain>
        <plasmid evidence="14">12</plasmid>
    </source>
</reference>
<evidence type="ECO:0000256" key="4">
    <source>
        <dbReference type="ARBA" id="ARBA00022679"/>
    </source>
</evidence>
<dbReference type="NCBIfam" id="TIGR00546">
    <property type="entry name" value="lnt"/>
    <property type="match status" value="1"/>
</dbReference>
<name>A0A0W0R455_9GAMM</name>
<dbReference type="AlphaFoldDB" id="A0A0W0R455"/>
<keyword evidence="13" id="KW-1185">Reference proteome</keyword>
<feature type="transmembrane region" description="Helical" evidence="9">
    <location>
        <begin position="29"/>
        <end position="46"/>
    </location>
</feature>
<evidence type="ECO:0000313" key="14">
    <source>
        <dbReference type="Proteomes" id="UP000281170"/>
    </source>
</evidence>
<dbReference type="GO" id="GO:0016410">
    <property type="term" value="F:N-acyltransferase activity"/>
    <property type="evidence" value="ECO:0007669"/>
    <property type="project" value="UniProtKB-UniRule"/>
</dbReference>
<dbReference type="PATRIC" id="fig|45056.6.peg.538"/>
<dbReference type="PANTHER" id="PTHR38686:SF1">
    <property type="entry name" value="APOLIPOPROTEIN N-ACYLTRANSFERASE"/>
    <property type="match status" value="1"/>
</dbReference>
<dbReference type="Pfam" id="PF20154">
    <property type="entry name" value="LNT_N"/>
    <property type="match status" value="1"/>
</dbReference>
<dbReference type="STRING" id="45056.Lade_0518"/>
<evidence type="ECO:0000313" key="13">
    <source>
        <dbReference type="Proteomes" id="UP000054859"/>
    </source>
</evidence>
<proteinExistence type="inferred from homology"/>
<feature type="transmembrane region" description="Helical" evidence="9">
    <location>
        <begin position="470"/>
        <end position="494"/>
    </location>
</feature>
<dbReference type="EMBL" id="LNKA01000001">
    <property type="protein sequence ID" value="KTC65860.1"/>
    <property type="molecule type" value="Genomic_DNA"/>
</dbReference>
<organism evidence="11 13">
    <name type="scientific">Legionella adelaidensis</name>
    <dbReference type="NCBI Taxonomy" id="45056"/>
    <lineage>
        <taxon>Bacteria</taxon>
        <taxon>Pseudomonadati</taxon>
        <taxon>Pseudomonadota</taxon>
        <taxon>Gammaproteobacteria</taxon>
        <taxon>Legionellales</taxon>
        <taxon>Legionellaceae</taxon>
        <taxon>Legionella</taxon>
    </lineage>
</organism>
<feature type="transmembrane region" description="Helical" evidence="9">
    <location>
        <begin position="160"/>
        <end position="181"/>
    </location>
</feature>
<feature type="transmembrane region" description="Helical" evidence="9">
    <location>
        <begin position="53"/>
        <end position="75"/>
    </location>
</feature>
<dbReference type="OrthoDB" id="9804277at2"/>
<dbReference type="Proteomes" id="UP000281170">
    <property type="component" value="Plasmid 12"/>
</dbReference>
<evidence type="ECO:0000256" key="3">
    <source>
        <dbReference type="ARBA" id="ARBA00022475"/>
    </source>
</evidence>
<evidence type="ECO:0000256" key="1">
    <source>
        <dbReference type="ARBA" id="ARBA00004651"/>
    </source>
</evidence>
<dbReference type="RefSeq" id="WP_065310926.1">
    <property type="nucleotide sequence ID" value="NZ_CAAAHS010000004.1"/>
</dbReference>
<evidence type="ECO:0000256" key="2">
    <source>
        <dbReference type="ARBA" id="ARBA00010065"/>
    </source>
</evidence>
<feature type="domain" description="CN hydrolase" evidence="10">
    <location>
        <begin position="226"/>
        <end position="463"/>
    </location>
</feature>
<comment type="catalytic activity">
    <reaction evidence="9">
        <text>N-terminal S-1,2-diacyl-sn-glyceryl-L-cysteinyl-[lipoprotein] + a glycerophospholipid = N-acyl-S-1,2-diacyl-sn-glyceryl-L-cysteinyl-[lipoprotein] + a 2-acyl-sn-glycero-3-phospholipid + H(+)</text>
        <dbReference type="Rhea" id="RHEA:48228"/>
        <dbReference type="Rhea" id="RHEA-COMP:14681"/>
        <dbReference type="Rhea" id="RHEA-COMP:14684"/>
        <dbReference type="ChEBI" id="CHEBI:15378"/>
        <dbReference type="ChEBI" id="CHEBI:136912"/>
        <dbReference type="ChEBI" id="CHEBI:140656"/>
        <dbReference type="ChEBI" id="CHEBI:140657"/>
        <dbReference type="ChEBI" id="CHEBI:140660"/>
        <dbReference type="EC" id="2.3.1.269"/>
    </reaction>
</comment>
<comment type="subcellular location">
    <subcellularLocation>
        <location evidence="1 9">Cell membrane</location>
        <topology evidence="1 9">Multi-pass membrane protein</topology>
    </subcellularLocation>
</comment>
<evidence type="ECO:0000256" key="8">
    <source>
        <dbReference type="ARBA" id="ARBA00023315"/>
    </source>
</evidence>
<evidence type="ECO:0000256" key="6">
    <source>
        <dbReference type="ARBA" id="ARBA00022989"/>
    </source>
</evidence>
<keyword evidence="4 9" id="KW-0808">Transferase</keyword>
<keyword evidence="6 9" id="KW-1133">Transmembrane helix</keyword>
<sequence length="521" mass="58409">MQLKYSTAFRAVIPFFLAGLIVPLGFAPFHFPGLSILGVGILFYLLQSPTLKFNFLSGFLFGFAYFGLGVSWVYVSIRVYGHIHPLLSFFITLLFIFLQSFYIGLVTLFFRKIYRNIPFLFSCVVFSAIWCLGEFLRATILSGFPWLLLGFSQIETPLRFMIPVVGIYGVSFLACLTATFFVGGVQKGRSHKYIYTLAALFILLGPALLNKSWTTVASEPQKIGIIQANLSMRDKWDETIFWRLLKTYSRKIQELIADNDIIVLPESAFPVPPSYIADFLDELDKQAKQLDTSVLIGIPQAANMAETAYFNTMIALGNAEGTYLKQHLVPFGEYIPLIFQRLNDWLGLPSSNMQPGKSHQKPILVKERPIASLICYELAYPSLLRKQLPDAQWIASISDDGWFGHSFAMYQQLQMAQALSLQTGRYQVLANNDGLSSVINDKGEIVASLPAFKSKTLQASLYPAFGSTPWVYYGDGPVLLSCCFIIGLAVFSSYKFLSFTNQKFTLNGVRGPVTRLSEPRS</sequence>
<dbReference type="PROSITE" id="PS50263">
    <property type="entry name" value="CN_HYDROLASE"/>
    <property type="match status" value="1"/>
</dbReference>
<keyword evidence="12" id="KW-0614">Plasmid</keyword>
<dbReference type="HAMAP" id="MF_01148">
    <property type="entry name" value="Lnt"/>
    <property type="match status" value="1"/>
</dbReference>
<comment type="pathway">
    <text evidence="9">Protein modification; lipoprotein biosynthesis (N-acyl transfer).</text>
</comment>
<dbReference type="GO" id="GO:0042158">
    <property type="term" value="P:lipoprotein biosynthetic process"/>
    <property type="evidence" value="ECO:0007669"/>
    <property type="project" value="UniProtKB-UniRule"/>
</dbReference>
<geneLocation type="plasmid" evidence="12 14">
    <name>12</name>
</geneLocation>
<dbReference type="InterPro" id="IPR003010">
    <property type="entry name" value="C-N_Hydrolase"/>
</dbReference>
<comment type="similarity">
    <text evidence="2 9">Belongs to the CN hydrolase family. Apolipoprotein N-acyltransferase subfamily.</text>
</comment>
<comment type="function">
    <text evidence="9">Catalyzes the phospholipid dependent N-acylation of the N-terminal cysteine of apolipoprotein, the last step in lipoprotein maturation.</text>
</comment>
<evidence type="ECO:0000313" key="12">
    <source>
        <dbReference type="EMBL" id="VEH85290.1"/>
    </source>
</evidence>
<dbReference type="UniPathway" id="UPA00666"/>
<keyword evidence="11" id="KW-0449">Lipoprotein</keyword>
<evidence type="ECO:0000256" key="9">
    <source>
        <dbReference type="HAMAP-Rule" id="MF_01148"/>
    </source>
</evidence>
<feature type="transmembrane region" description="Helical" evidence="9">
    <location>
        <begin position="117"/>
        <end position="140"/>
    </location>
</feature>
<keyword evidence="3 9" id="KW-1003">Cell membrane</keyword>
<protein>
    <recommendedName>
        <fullName evidence="9">Apolipoprotein N-acyltransferase</fullName>
        <shortName evidence="9">ALP N-acyltransferase</shortName>
        <ecNumber evidence="9">2.3.1.269</ecNumber>
    </recommendedName>
</protein>
<feature type="transmembrane region" description="Helical" evidence="9">
    <location>
        <begin position="87"/>
        <end position="110"/>
    </location>
</feature>
<dbReference type="InterPro" id="IPR036526">
    <property type="entry name" value="C-N_Hydrolase_sf"/>
</dbReference>
<keyword evidence="8 9" id="KW-0012">Acyltransferase</keyword>
<dbReference type="CDD" id="cd07571">
    <property type="entry name" value="ALP_N-acyl_transferase"/>
    <property type="match status" value="1"/>
</dbReference>
<keyword evidence="5 9" id="KW-0812">Transmembrane</keyword>
<evidence type="ECO:0000259" key="10">
    <source>
        <dbReference type="PROSITE" id="PS50263"/>
    </source>
</evidence>
<dbReference type="KEGG" id="ladl:NCTC12735_00916"/>